<dbReference type="InterPro" id="IPR013538">
    <property type="entry name" value="ASHA1/2-like_C"/>
</dbReference>
<organism evidence="3 4">
    <name type="scientific">Fodinicola feengrottensis</name>
    <dbReference type="NCBI Taxonomy" id="435914"/>
    <lineage>
        <taxon>Bacteria</taxon>
        <taxon>Bacillati</taxon>
        <taxon>Actinomycetota</taxon>
        <taxon>Actinomycetes</taxon>
        <taxon>Mycobacteriales</taxon>
        <taxon>Fodinicola</taxon>
    </lineage>
</organism>
<dbReference type="Gene3D" id="3.30.530.20">
    <property type="match status" value="1"/>
</dbReference>
<proteinExistence type="inferred from homology"/>
<name>A0ABN2G964_9ACTN</name>
<comment type="caution">
    <text evidence="3">The sequence shown here is derived from an EMBL/GenBank/DDBJ whole genome shotgun (WGS) entry which is preliminary data.</text>
</comment>
<comment type="similarity">
    <text evidence="1">Belongs to the AHA1 family.</text>
</comment>
<dbReference type="EMBL" id="BAAANY010000005">
    <property type="protein sequence ID" value="GAA1667479.1"/>
    <property type="molecule type" value="Genomic_DNA"/>
</dbReference>
<sequence>MSEDLTTIQVDQFFPHPVERVWRVLTVPELMARWLMPNDFEPRVGHKFTMKTRPVDQVEFSGDIACEVLELVPLRRLSISWRGGQGVNTLDSTVTWDLTPDGRGTRVLLEHRGFDPDNATHQLSRRIMNGGWRSHVQRAFSAVLDADREYTDQSV</sequence>
<dbReference type="Proteomes" id="UP001500618">
    <property type="component" value="Unassembled WGS sequence"/>
</dbReference>
<dbReference type="RefSeq" id="WP_344308551.1">
    <property type="nucleotide sequence ID" value="NZ_BAAANY010000005.1"/>
</dbReference>
<evidence type="ECO:0000259" key="2">
    <source>
        <dbReference type="Pfam" id="PF08327"/>
    </source>
</evidence>
<protein>
    <submittedName>
        <fullName evidence="3">SRPBCC domain-containing protein</fullName>
    </submittedName>
</protein>
<dbReference type="SUPFAM" id="SSF55961">
    <property type="entry name" value="Bet v1-like"/>
    <property type="match status" value="1"/>
</dbReference>
<evidence type="ECO:0000256" key="1">
    <source>
        <dbReference type="ARBA" id="ARBA00006817"/>
    </source>
</evidence>
<dbReference type="InterPro" id="IPR023393">
    <property type="entry name" value="START-like_dom_sf"/>
</dbReference>
<feature type="domain" description="Activator of Hsp90 ATPase homologue 1/2-like C-terminal" evidence="2">
    <location>
        <begin position="16"/>
        <end position="143"/>
    </location>
</feature>
<gene>
    <name evidence="3" type="ORF">GCM10009765_16170</name>
</gene>
<evidence type="ECO:0000313" key="3">
    <source>
        <dbReference type="EMBL" id="GAA1667479.1"/>
    </source>
</evidence>
<evidence type="ECO:0000313" key="4">
    <source>
        <dbReference type="Proteomes" id="UP001500618"/>
    </source>
</evidence>
<reference evidence="3 4" key="1">
    <citation type="journal article" date="2019" name="Int. J. Syst. Evol. Microbiol.">
        <title>The Global Catalogue of Microorganisms (GCM) 10K type strain sequencing project: providing services to taxonomists for standard genome sequencing and annotation.</title>
        <authorList>
            <consortium name="The Broad Institute Genomics Platform"/>
            <consortium name="The Broad Institute Genome Sequencing Center for Infectious Disease"/>
            <person name="Wu L."/>
            <person name="Ma J."/>
        </authorList>
    </citation>
    <scope>NUCLEOTIDE SEQUENCE [LARGE SCALE GENOMIC DNA]</scope>
    <source>
        <strain evidence="3 4">JCM 14718</strain>
    </source>
</reference>
<dbReference type="CDD" id="cd07814">
    <property type="entry name" value="SRPBCC_CalC_Aha1-like"/>
    <property type="match status" value="1"/>
</dbReference>
<dbReference type="Pfam" id="PF08327">
    <property type="entry name" value="AHSA1"/>
    <property type="match status" value="1"/>
</dbReference>
<keyword evidence="4" id="KW-1185">Reference proteome</keyword>
<accession>A0ABN2G964</accession>